<dbReference type="PANTHER" id="PTHR13096">
    <property type="entry name" value="MINA53 MYC INDUCED NUCLEAR ANTIGEN"/>
    <property type="match status" value="1"/>
</dbReference>
<dbReference type="InterPro" id="IPR039994">
    <property type="entry name" value="NO66-like"/>
</dbReference>
<comment type="similarity">
    <text evidence="3">Belongs to the ROX family.</text>
</comment>
<proteinExistence type="inferred from homology"/>
<evidence type="ECO:0000313" key="5">
    <source>
        <dbReference type="EMBL" id="PWA91820.1"/>
    </source>
</evidence>
<evidence type="ECO:0000256" key="3">
    <source>
        <dbReference type="RuleBase" id="RU366061"/>
    </source>
</evidence>
<reference evidence="5 6" key="1">
    <citation type="journal article" date="2018" name="Mol. Plant">
        <title>The genome of Artemisia annua provides insight into the evolution of Asteraceae family and artemisinin biosynthesis.</title>
        <authorList>
            <person name="Shen Q."/>
            <person name="Zhang L."/>
            <person name="Liao Z."/>
            <person name="Wang S."/>
            <person name="Yan T."/>
            <person name="Shi P."/>
            <person name="Liu M."/>
            <person name="Fu X."/>
            <person name="Pan Q."/>
            <person name="Wang Y."/>
            <person name="Lv Z."/>
            <person name="Lu X."/>
            <person name="Zhang F."/>
            <person name="Jiang W."/>
            <person name="Ma Y."/>
            <person name="Chen M."/>
            <person name="Hao X."/>
            <person name="Li L."/>
            <person name="Tang Y."/>
            <person name="Lv G."/>
            <person name="Zhou Y."/>
            <person name="Sun X."/>
            <person name="Brodelius P.E."/>
            <person name="Rose J.K.C."/>
            <person name="Tang K."/>
        </authorList>
    </citation>
    <scope>NUCLEOTIDE SEQUENCE [LARGE SCALE GENOMIC DNA]</scope>
    <source>
        <strain evidence="6">cv. Huhao1</strain>
        <tissue evidence="5">Leaf</tissue>
    </source>
</reference>
<dbReference type="GO" id="GO:0005506">
    <property type="term" value="F:iron ion binding"/>
    <property type="evidence" value="ECO:0007669"/>
    <property type="project" value="UniProtKB-UniRule"/>
</dbReference>
<keyword evidence="3" id="KW-0805">Transcription regulation</keyword>
<dbReference type="EC" id="1.14.11.-" evidence="3"/>
<keyword evidence="3" id="KW-0804">Transcription</keyword>
<dbReference type="AlphaFoldDB" id="A0A2U1Q1C1"/>
<feature type="domain" description="JmjC" evidence="4">
    <location>
        <begin position="268"/>
        <end position="438"/>
    </location>
</feature>
<evidence type="ECO:0000256" key="1">
    <source>
        <dbReference type="ARBA" id="ARBA00022723"/>
    </source>
</evidence>
<keyword evidence="3" id="KW-0223">Dioxygenase</keyword>
<evidence type="ECO:0000259" key="4">
    <source>
        <dbReference type="PROSITE" id="PS51184"/>
    </source>
</evidence>
<keyword evidence="3" id="KW-0539">Nucleus</keyword>
<sequence>MISFCFSAIDMNLFVESDMNLNVPGEWIHVPKSSTPSISLIIMEEVHDKTFFRIGFMEDEYPVLLLHVAITLINDCTIEQLRKVPRGLSRKFLLYLAMLWAEVHKHKLIETVPESERFFCLSNIRTNHLAESLFRLSMDETFTTPSKFQEVKRSIFHLGHISFESFIVNHWEQSPLLIQRPSEDVLHDNVFSSFSQFLRSKETVSSFLGFLLQNLTSALPINSDELDIVGFLKEARGNIGCPIIYQQDIRVVKTMDSKEEIHFFQGSSDSPYFLKEDDILRCEEAYNDGYTFALRGMEFHFKDIAAISEGMAFLFGQPSTGVNMYLTPPNSQGLARHRDDHCVLVCQIRGVKRWKIFPNPCARLPRLYEQVNDLFEFEGDNDMIDGCKEFLLREGDILYIPRGFPHEACTIIDDSATNGNSEFSLHLTLAIEIEPPFEWEGIFHVALHHWGQNYKFSNDIPYEPSSRDLHDVAVKLMHIAVKLIGDVDPIFRKACLVGAISFPSGAEGWIKTHQLSTFSHLLSRVSSDSNFNDVISNVERAISKNEDFFEKFRWVCHLDQKMSVMGMEDFFHLLIHQKDKVEATFMEVRSKFCNDVVFDDIVHHYNVLLEKYRTTRKQYMNGMLALNCI</sequence>
<accession>A0A2U1Q1C1</accession>
<gene>
    <name evidence="5" type="ORF">CTI12_AA086830</name>
</gene>
<dbReference type="GO" id="GO:0051864">
    <property type="term" value="F:histone H3K36 demethylase activity"/>
    <property type="evidence" value="ECO:0007669"/>
    <property type="project" value="TreeGrafter"/>
</dbReference>
<keyword evidence="3" id="KW-0560">Oxidoreductase</keyword>
<evidence type="ECO:0000313" key="6">
    <source>
        <dbReference type="Proteomes" id="UP000245207"/>
    </source>
</evidence>
<keyword evidence="1 3" id="KW-0479">Metal-binding</keyword>
<dbReference type="PANTHER" id="PTHR13096:SF9">
    <property type="entry name" value="BIFUNCTIONAL LYSINE-SPECIFIC DEMETHYLASE AND HISTIDYL-HYDROXYLASE"/>
    <property type="match status" value="1"/>
</dbReference>
<organism evidence="5 6">
    <name type="scientific">Artemisia annua</name>
    <name type="common">Sweet wormwood</name>
    <dbReference type="NCBI Taxonomy" id="35608"/>
    <lineage>
        <taxon>Eukaryota</taxon>
        <taxon>Viridiplantae</taxon>
        <taxon>Streptophyta</taxon>
        <taxon>Embryophyta</taxon>
        <taxon>Tracheophyta</taxon>
        <taxon>Spermatophyta</taxon>
        <taxon>Magnoliopsida</taxon>
        <taxon>eudicotyledons</taxon>
        <taxon>Gunneridae</taxon>
        <taxon>Pentapetalae</taxon>
        <taxon>asterids</taxon>
        <taxon>campanulids</taxon>
        <taxon>Asterales</taxon>
        <taxon>Asteraceae</taxon>
        <taxon>Asteroideae</taxon>
        <taxon>Anthemideae</taxon>
        <taxon>Artemisiinae</taxon>
        <taxon>Artemisia</taxon>
    </lineage>
</organism>
<protein>
    <recommendedName>
        <fullName evidence="3">Bifunctional lysine-specific demethylase and histidyl-hydroxylase</fullName>
        <ecNumber evidence="3">1.14.11.-</ecNumber>
    </recommendedName>
</protein>
<dbReference type="EMBL" id="PKPP01000516">
    <property type="protein sequence ID" value="PWA91820.1"/>
    <property type="molecule type" value="Genomic_DNA"/>
</dbReference>
<dbReference type="GO" id="GO:0005730">
    <property type="term" value="C:nucleolus"/>
    <property type="evidence" value="ECO:0007669"/>
    <property type="project" value="TreeGrafter"/>
</dbReference>
<dbReference type="SUPFAM" id="SSF51197">
    <property type="entry name" value="Clavaminate synthase-like"/>
    <property type="match status" value="1"/>
</dbReference>
<dbReference type="Pfam" id="PF08007">
    <property type="entry name" value="JmjC_2"/>
    <property type="match status" value="1"/>
</dbReference>
<dbReference type="PROSITE" id="PS51184">
    <property type="entry name" value="JMJC"/>
    <property type="match status" value="1"/>
</dbReference>
<dbReference type="OrthoDB" id="425950at2759"/>
<evidence type="ECO:0000256" key="2">
    <source>
        <dbReference type="ARBA" id="ARBA00023004"/>
    </source>
</evidence>
<keyword evidence="2 3" id="KW-0408">Iron</keyword>
<comment type="function">
    <text evidence="3">Oxygenase that can act as both a histone lysine demethylase and a ribosomal histidine hydroxylase.</text>
</comment>
<comment type="subcellular location">
    <subcellularLocation>
        <location evidence="3">Nucleus</location>
    </subcellularLocation>
</comment>
<dbReference type="GO" id="GO:0032453">
    <property type="term" value="F:histone H3K4 demethylase activity"/>
    <property type="evidence" value="ECO:0007669"/>
    <property type="project" value="TreeGrafter"/>
</dbReference>
<dbReference type="Proteomes" id="UP000245207">
    <property type="component" value="Unassembled WGS sequence"/>
</dbReference>
<name>A0A2U1Q1C1_ARTAN</name>
<comment type="cofactor">
    <cofactor evidence="3">
        <name>Fe(2+)</name>
        <dbReference type="ChEBI" id="CHEBI:29033"/>
    </cofactor>
    <text evidence="3">Binds 1 Fe(2+) ion per subunit.</text>
</comment>
<dbReference type="Gene3D" id="2.60.120.650">
    <property type="entry name" value="Cupin"/>
    <property type="match status" value="1"/>
</dbReference>
<keyword evidence="6" id="KW-1185">Reference proteome</keyword>
<comment type="caution">
    <text evidence="5">The sequence shown here is derived from an EMBL/GenBank/DDBJ whole genome shotgun (WGS) entry which is preliminary data.</text>
</comment>
<dbReference type="InterPro" id="IPR003347">
    <property type="entry name" value="JmjC_dom"/>
</dbReference>